<feature type="coiled-coil region" evidence="1">
    <location>
        <begin position="110"/>
        <end position="137"/>
    </location>
</feature>
<protein>
    <submittedName>
        <fullName evidence="3">Uncharacterized protein</fullName>
    </submittedName>
</protein>
<reference evidence="3 4" key="1">
    <citation type="submission" date="2017-08" db="EMBL/GenBank/DDBJ databases">
        <title>Acidophilic green algal genome provides insights into adaptation to an acidic environment.</title>
        <authorList>
            <person name="Hirooka S."/>
            <person name="Hirose Y."/>
            <person name="Kanesaki Y."/>
            <person name="Higuchi S."/>
            <person name="Fujiwara T."/>
            <person name="Onuma R."/>
            <person name="Era A."/>
            <person name="Ohbayashi R."/>
            <person name="Uzuka A."/>
            <person name="Nozaki H."/>
            <person name="Yoshikawa H."/>
            <person name="Miyagishima S.Y."/>
        </authorList>
    </citation>
    <scope>NUCLEOTIDE SEQUENCE [LARGE SCALE GENOMIC DNA]</scope>
    <source>
        <strain evidence="3 4">NIES-2499</strain>
    </source>
</reference>
<feature type="region of interest" description="Disordered" evidence="2">
    <location>
        <begin position="38"/>
        <end position="61"/>
    </location>
</feature>
<evidence type="ECO:0000256" key="2">
    <source>
        <dbReference type="SAM" id="MobiDB-lite"/>
    </source>
</evidence>
<keyword evidence="1" id="KW-0175">Coiled coil</keyword>
<feature type="region of interest" description="Disordered" evidence="2">
    <location>
        <begin position="220"/>
        <end position="279"/>
    </location>
</feature>
<evidence type="ECO:0000313" key="4">
    <source>
        <dbReference type="Proteomes" id="UP000232323"/>
    </source>
</evidence>
<name>A0A250XI30_9CHLO</name>
<gene>
    <name evidence="3" type="ORF">CEUSTIGMA_g10082.t1</name>
</gene>
<dbReference type="AlphaFoldDB" id="A0A250XI30"/>
<proteinExistence type="predicted"/>
<accession>A0A250XI30</accession>
<dbReference type="Proteomes" id="UP000232323">
    <property type="component" value="Unassembled WGS sequence"/>
</dbReference>
<evidence type="ECO:0000256" key="1">
    <source>
        <dbReference type="SAM" id="Coils"/>
    </source>
</evidence>
<sequence>MRFRSNRTRICFVLPYAAASHNIMEVASHMDIGQNSEASKLEGQSVPSSHATEDGGAEIRTSPPVINLSLLQQHHQHLMTAQRSLQEGMTQLVKQLSTVMQQNCTLHQQLMELQKAHKKLRQEHNLALKQLQSAQDANASLGMRMKAVSSQPSQHIIRVQDPVQHAANNGYTWNMKPTTSFGPITHVTPNPSTSTIGAPFVPSKKPEQPLLNTERFIKKQPQQETAPALRSYHSPPIAIRAQPTTSSVGQDRSKRGPSSAPLIHGPLTDPDSLGSSGCEGIVQHTKQRATSNSEDVQGPFFDRSTVITSAAVGMKRRAEGRPLPNRDLHDPHSMITHVPYQHSNKVFQVKAAEPVYMYVPVRAPVTAPAALAHTVANQSVNITQVPSSPSEGGLALIGEAIEQLECEERMQHSSASDDMQDLAALNLQSTTPRGGGSSVLNDQSMQCNFKAIRQGAAGIYLHGRLAGDLAICSPRHVVGLGERSRLFGKSVVNSSMLPKADLLSAFPPSVSDEANVTSTSNSEMDT</sequence>
<dbReference type="EMBL" id="BEGY01000084">
    <property type="protein sequence ID" value="GAX82656.1"/>
    <property type="molecule type" value="Genomic_DNA"/>
</dbReference>
<keyword evidence="4" id="KW-1185">Reference proteome</keyword>
<comment type="caution">
    <text evidence="3">The sequence shown here is derived from an EMBL/GenBank/DDBJ whole genome shotgun (WGS) entry which is preliminary data.</text>
</comment>
<organism evidence="3 4">
    <name type="scientific">Chlamydomonas eustigma</name>
    <dbReference type="NCBI Taxonomy" id="1157962"/>
    <lineage>
        <taxon>Eukaryota</taxon>
        <taxon>Viridiplantae</taxon>
        <taxon>Chlorophyta</taxon>
        <taxon>core chlorophytes</taxon>
        <taxon>Chlorophyceae</taxon>
        <taxon>CS clade</taxon>
        <taxon>Chlamydomonadales</taxon>
        <taxon>Chlamydomonadaceae</taxon>
        <taxon>Chlamydomonas</taxon>
    </lineage>
</organism>
<evidence type="ECO:0000313" key="3">
    <source>
        <dbReference type="EMBL" id="GAX82656.1"/>
    </source>
</evidence>